<organism evidence="1 2">
    <name type="scientific">Desulforamulus reducens (strain ATCC BAA-1160 / DSM 100696 / MI-1)</name>
    <name type="common">Desulfotomaculum reducens</name>
    <dbReference type="NCBI Taxonomy" id="349161"/>
    <lineage>
        <taxon>Bacteria</taxon>
        <taxon>Bacillati</taxon>
        <taxon>Bacillota</taxon>
        <taxon>Clostridia</taxon>
        <taxon>Eubacteriales</taxon>
        <taxon>Peptococcaceae</taxon>
        <taxon>Desulforamulus</taxon>
    </lineage>
</organism>
<dbReference type="KEGG" id="drm:Dred_2671"/>
<dbReference type="InterPro" id="IPR002591">
    <property type="entry name" value="Phosphodiest/P_Trfase"/>
</dbReference>
<dbReference type="eggNOG" id="COG3379">
    <property type="taxonomic scope" value="Bacteria"/>
</dbReference>
<reference evidence="1 2" key="1">
    <citation type="submission" date="2007-03" db="EMBL/GenBank/DDBJ databases">
        <title>Complete sequence of Desulfotomaculum reducens MI-1.</title>
        <authorList>
            <consortium name="US DOE Joint Genome Institute"/>
            <person name="Copeland A."/>
            <person name="Lucas S."/>
            <person name="Lapidus A."/>
            <person name="Barry K."/>
            <person name="Detter J.C."/>
            <person name="Glavina del Rio T."/>
            <person name="Hammon N."/>
            <person name="Israni S."/>
            <person name="Dalin E."/>
            <person name="Tice H."/>
            <person name="Pitluck S."/>
            <person name="Sims D."/>
            <person name="Brettin T."/>
            <person name="Bruce D."/>
            <person name="Han C."/>
            <person name="Tapia R."/>
            <person name="Schmutz J."/>
            <person name="Larimer F."/>
            <person name="Land M."/>
            <person name="Hauser L."/>
            <person name="Kyrpides N."/>
            <person name="Kim E."/>
            <person name="Tebo B.M."/>
            <person name="Richardson P."/>
        </authorList>
    </citation>
    <scope>NUCLEOTIDE SEQUENCE [LARGE SCALE GENOMIC DNA]</scope>
    <source>
        <strain evidence="1 2">MI-1</strain>
    </source>
</reference>
<evidence type="ECO:0000313" key="2">
    <source>
        <dbReference type="Proteomes" id="UP000001556"/>
    </source>
</evidence>
<dbReference type="PANTHER" id="PTHR10151:SF120">
    <property type="entry name" value="BIS(5'-ADENOSYL)-TRIPHOSPHATASE"/>
    <property type="match status" value="1"/>
</dbReference>
<sequence>MQNISAKRVMLLGIDGADPAFMKPLMDAGRLPNIKRMADMGACHENCEMMGAVPTITPPCWSTLGNGAYPGTHGITCFWTHFKGKALDEIEFGMNSRIVKAETIWNLYAKNGHKVLVYHYPTSWPPSEDPEVLKNIILVDGTCPETPFFTAQVDYEKVVKASENSEFKAPVYKACEVDETGAGCFMSEEISDEKGNTSLKMTSIVLSEADGIDGENGAAGKHDVVQTPIKPAKGWVAAPAGAKEFGIIVNKGETRRYGLILANEKGEYDRVAIYKSKKDAEPMVVVNTTDWSECVYDVYKQDGKDVRIGRYYRIMHLASDGSELRLYISFAANLDDFHLIHPEELGRELFDKFGVIPFVSHSTSHDKELAQIVLESWQRQARWHAETLKYLIEKHNPTLVYTHLHSVDLMGHLFTANLRPSHQDHEFFRELMAKSYELSDDWVGEFLPYMEDQETTLFLVSDHGLTAGEENPPLLADPWGINAGVMSELGYIGLKNDEKGKPAIDWSKTKAVAQRSGYIYINLKGRDPEGIVDPSEYDELVTKIIDDLYAYRDKKTGKRVVAFALRSEDQKIIGLGGENCGDIYYILEPDFNRIHGDSLPTYGKHGTSVMSIFIAAGAGVKQNYRTERVIRQVDVVPTIADLLGGPVPAQCEGGILYQLLNKYGQ</sequence>
<dbReference type="AlphaFoldDB" id="A4J7X4"/>
<dbReference type="Pfam" id="PF01663">
    <property type="entry name" value="Phosphodiest"/>
    <property type="match status" value="2"/>
</dbReference>
<dbReference type="PANTHER" id="PTHR10151">
    <property type="entry name" value="ECTONUCLEOTIDE PYROPHOSPHATASE/PHOSPHODIESTERASE"/>
    <property type="match status" value="1"/>
</dbReference>
<dbReference type="Gene3D" id="3.40.720.10">
    <property type="entry name" value="Alkaline Phosphatase, subunit A"/>
    <property type="match status" value="3"/>
</dbReference>
<proteinExistence type="predicted"/>
<dbReference type="SUPFAM" id="SSF53649">
    <property type="entry name" value="Alkaline phosphatase-like"/>
    <property type="match status" value="1"/>
</dbReference>
<keyword evidence="2" id="KW-1185">Reference proteome</keyword>
<accession>A4J7X4</accession>
<dbReference type="InterPro" id="IPR017850">
    <property type="entry name" value="Alkaline_phosphatase_core_sf"/>
</dbReference>
<dbReference type="HOGENOM" id="CLU_403210_0_0_9"/>
<evidence type="ECO:0000313" key="1">
    <source>
        <dbReference type="EMBL" id="ABO51177.1"/>
    </source>
</evidence>
<dbReference type="EMBL" id="CP000612">
    <property type="protein sequence ID" value="ABO51177.1"/>
    <property type="molecule type" value="Genomic_DNA"/>
</dbReference>
<dbReference type="GO" id="GO:0016787">
    <property type="term" value="F:hydrolase activity"/>
    <property type="evidence" value="ECO:0007669"/>
    <property type="project" value="UniProtKB-ARBA"/>
</dbReference>
<dbReference type="RefSeq" id="WP_011878974.1">
    <property type="nucleotide sequence ID" value="NC_009253.1"/>
</dbReference>
<dbReference type="Proteomes" id="UP000001556">
    <property type="component" value="Chromosome"/>
</dbReference>
<dbReference type="STRING" id="349161.Dred_2671"/>
<name>A4J7X4_DESRM</name>
<protein>
    <submittedName>
        <fullName evidence="1">Type I phosphodiesterase/nucleotide pyrophosphatase</fullName>
    </submittedName>
</protein>
<gene>
    <name evidence="1" type="ordered locus">Dred_2671</name>
</gene>
<dbReference type="OrthoDB" id="9779418at2"/>